<evidence type="ECO:0000313" key="7">
    <source>
        <dbReference type="EMBL" id="EIW87249.1"/>
    </source>
</evidence>
<evidence type="ECO:0000256" key="4">
    <source>
        <dbReference type="PROSITE-ProRule" id="PRU00134"/>
    </source>
</evidence>
<evidence type="ECO:0000256" key="5">
    <source>
        <dbReference type="SAM" id="MobiDB-lite"/>
    </source>
</evidence>
<evidence type="ECO:0000256" key="2">
    <source>
        <dbReference type="ARBA" id="ARBA00022771"/>
    </source>
</evidence>
<sequence>MASLPTNNIESARLMNERGSIWANVFFPVTDIRKNRQRWVRDWDKGIAKFYQGSPGNPYSGAVAVFCLQANQMQNVLCRKTLDSIDHQRLREFKEECQKLYNGVVSTLRISSNKPLFHEDQREWLSLVSLETRKDIICEGFEQAGCHSWTGHDARMLCPELDSNSLLKGHGKGLFDLYDQILELDGDGGLEKFKSVVVMSEWWRNAWANGTVLRATPEVNRFCYEFVTCLRAEYLIDFVINTIKVIANRCHGSNKGISADSFIADRVLWHLKPSAIQELQEEKYWNSRSALTCENCQRRPKDVGVKFKRCDRCKRTLNFDVRYCSSACQKADWPEHKAHCGVEKVSKNRKAYRPEYSYTVALQLQVKLQDLTSVNYILFSRRKYPVGYEVSYFDGDDDKSEVWWDSLATLLWDAEKPGLEIIAKCLVDAVDDDDVRSGITREDIIAQLAEEYEVDVGHMLEKLEAKLAMEDDVDRYKGMIIQPLHPDQDENAESDSDGLDVEESSSQYSSPAMQGPKSRQDRRCGYCYRTPDDLGDGTRFLACAACKKGLDLGFFYCSKGLIGVVIKSAAERWKIWAVVEIDEGMGAINHEDALWQSTYLIRD</sequence>
<evidence type="ECO:0000313" key="8">
    <source>
        <dbReference type="Proteomes" id="UP000053558"/>
    </source>
</evidence>
<dbReference type="KEGG" id="cput:CONPUDRAFT_161834"/>
<dbReference type="PROSITE" id="PS50865">
    <property type="entry name" value="ZF_MYND_2"/>
    <property type="match status" value="1"/>
</dbReference>
<dbReference type="GeneID" id="19204595"/>
<dbReference type="Gene3D" id="6.10.140.2220">
    <property type="match status" value="1"/>
</dbReference>
<evidence type="ECO:0000259" key="6">
    <source>
        <dbReference type="PROSITE" id="PS50865"/>
    </source>
</evidence>
<evidence type="ECO:0000256" key="1">
    <source>
        <dbReference type="ARBA" id="ARBA00022723"/>
    </source>
</evidence>
<dbReference type="Pfam" id="PF01753">
    <property type="entry name" value="zf-MYND"/>
    <property type="match status" value="1"/>
</dbReference>
<dbReference type="SUPFAM" id="SSF144232">
    <property type="entry name" value="HIT/MYND zinc finger-like"/>
    <property type="match status" value="1"/>
</dbReference>
<feature type="domain" description="MYND-type" evidence="6">
    <location>
        <begin position="293"/>
        <end position="340"/>
    </location>
</feature>
<organism evidence="7 8">
    <name type="scientific">Coniophora puteana (strain RWD-64-598)</name>
    <name type="common">Brown rot fungus</name>
    <dbReference type="NCBI Taxonomy" id="741705"/>
    <lineage>
        <taxon>Eukaryota</taxon>
        <taxon>Fungi</taxon>
        <taxon>Dikarya</taxon>
        <taxon>Basidiomycota</taxon>
        <taxon>Agaricomycotina</taxon>
        <taxon>Agaricomycetes</taxon>
        <taxon>Agaricomycetidae</taxon>
        <taxon>Boletales</taxon>
        <taxon>Coniophorineae</taxon>
        <taxon>Coniophoraceae</taxon>
        <taxon>Coniophora</taxon>
    </lineage>
</organism>
<dbReference type="InterPro" id="IPR002893">
    <property type="entry name" value="Znf_MYND"/>
</dbReference>
<accession>A0A5M3N731</accession>
<dbReference type="AlphaFoldDB" id="A0A5M3N731"/>
<evidence type="ECO:0000256" key="3">
    <source>
        <dbReference type="ARBA" id="ARBA00022833"/>
    </source>
</evidence>
<keyword evidence="8" id="KW-1185">Reference proteome</keyword>
<feature type="region of interest" description="Disordered" evidence="5">
    <location>
        <begin position="484"/>
        <end position="521"/>
    </location>
</feature>
<name>A0A5M3N731_CONPW</name>
<dbReference type="Proteomes" id="UP000053558">
    <property type="component" value="Unassembled WGS sequence"/>
</dbReference>
<keyword evidence="1" id="KW-0479">Metal-binding</keyword>
<dbReference type="EMBL" id="JH711573">
    <property type="protein sequence ID" value="EIW87249.1"/>
    <property type="molecule type" value="Genomic_DNA"/>
</dbReference>
<comment type="caution">
    <text evidence="7">The sequence shown here is derived from an EMBL/GenBank/DDBJ whole genome shotgun (WGS) entry which is preliminary data.</text>
</comment>
<reference evidence="8" key="1">
    <citation type="journal article" date="2012" name="Science">
        <title>The Paleozoic origin of enzymatic lignin decomposition reconstructed from 31 fungal genomes.</title>
        <authorList>
            <person name="Floudas D."/>
            <person name="Binder M."/>
            <person name="Riley R."/>
            <person name="Barry K."/>
            <person name="Blanchette R.A."/>
            <person name="Henrissat B."/>
            <person name="Martinez A.T."/>
            <person name="Otillar R."/>
            <person name="Spatafora J.W."/>
            <person name="Yadav J.S."/>
            <person name="Aerts A."/>
            <person name="Benoit I."/>
            <person name="Boyd A."/>
            <person name="Carlson A."/>
            <person name="Copeland A."/>
            <person name="Coutinho P.M."/>
            <person name="de Vries R.P."/>
            <person name="Ferreira P."/>
            <person name="Findley K."/>
            <person name="Foster B."/>
            <person name="Gaskell J."/>
            <person name="Glotzer D."/>
            <person name="Gorecki P."/>
            <person name="Heitman J."/>
            <person name="Hesse C."/>
            <person name="Hori C."/>
            <person name="Igarashi K."/>
            <person name="Jurgens J.A."/>
            <person name="Kallen N."/>
            <person name="Kersten P."/>
            <person name="Kohler A."/>
            <person name="Kuees U."/>
            <person name="Kumar T.K.A."/>
            <person name="Kuo A."/>
            <person name="LaButti K."/>
            <person name="Larrondo L.F."/>
            <person name="Lindquist E."/>
            <person name="Ling A."/>
            <person name="Lombard V."/>
            <person name="Lucas S."/>
            <person name="Lundell T."/>
            <person name="Martin R."/>
            <person name="McLaughlin D.J."/>
            <person name="Morgenstern I."/>
            <person name="Morin E."/>
            <person name="Murat C."/>
            <person name="Nagy L.G."/>
            <person name="Nolan M."/>
            <person name="Ohm R.A."/>
            <person name="Patyshakuliyeva A."/>
            <person name="Rokas A."/>
            <person name="Ruiz-Duenas F.J."/>
            <person name="Sabat G."/>
            <person name="Salamov A."/>
            <person name="Samejima M."/>
            <person name="Schmutz J."/>
            <person name="Slot J.C."/>
            <person name="St John F."/>
            <person name="Stenlid J."/>
            <person name="Sun H."/>
            <person name="Sun S."/>
            <person name="Syed K."/>
            <person name="Tsang A."/>
            <person name="Wiebenga A."/>
            <person name="Young D."/>
            <person name="Pisabarro A."/>
            <person name="Eastwood D.C."/>
            <person name="Martin F."/>
            <person name="Cullen D."/>
            <person name="Grigoriev I.V."/>
            <person name="Hibbett D.S."/>
        </authorList>
    </citation>
    <scope>NUCLEOTIDE SEQUENCE [LARGE SCALE GENOMIC DNA]</scope>
    <source>
        <strain evidence="8">RWD-64-598 SS2</strain>
    </source>
</reference>
<dbReference type="OrthoDB" id="341421at2759"/>
<proteinExistence type="predicted"/>
<keyword evidence="3" id="KW-0862">Zinc</keyword>
<dbReference type="GO" id="GO:0008270">
    <property type="term" value="F:zinc ion binding"/>
    <property type="evidence" value="ECO:0007669"/>
    <property type="project" value="UniProtKB-KW"/>
</dbReference>
<gene>
    <name evidence="7" type="ORF">CONPUDRAFT_161834</name>
</gene>
<protein>
    <recommendedName>
        <fullName evidence="6">MYND-type domain-containing protein</fullName>
    </recommendedName>
</protein>
<dbReference type="RefSeq" id="XP_007763801.1">
    <property type="nucleotide sequence ID" value="XM_007765611.1"/>
</dbReference>
<keyword evidence="2 4" id="KW-0863">Zinc-finger</keyword>
<feature type="compositionally biased region" description="Acidic residues" evidence="5">
    <location>
        <begin position="489"/>
        <end position="503"/>
    </location>
</feature>